<organism evidence="10 11">
    <name type="scientific">Fimbriiglobus ruber</name>
    <dbReference type="NCBI Taxonomy" id="1908690"/>
    <lineage>
        <taxon>Bacteria</taxon>
        <taxon>Pseudomonadati</taxon>
        <taxon>Planctomycetota</taxon>
        <taxon>Planctomycetia</taxon>
        <taxon>Gemmatales</taxon>
        <taxon>Gemmataceae</taxon>
        <taxon>Fimbriiglobus</taxon>
    </lineage>
</organism>
<feature type="transmembrane region" description="Helical" evidence="8">
    <location>
        <begin position="27"/>
        <end position="49"/>
    </location>
</feature>
<evidence type="ECO:0000256" key="1">
    <source>
        <dbReference type="ARBA" id="ARBA00004141"/>
    </source>
</evidence>
<feature type="transmembrane region" description="Helical" evidence="8">
    <location>
        <begin position="392"/>
        <end position="413"/>
    </location>
</feature>
<feature type="compositionally biased region" description="Basic and acidic residues" evidence="7">
    <location>
        <begin position="485"/>
        <end position="498"/>
    </location>
</feature>
<dbReference type="Gene3D" id="1.20.1530.20">
    <property type="match status" value="1"/>
</dbReference>
<evidence type="ECO:0000256" key="4">
    <source>
        <dbReference type="ARBA" id="ARBA00022989"/>
    </source>
</evidence>
<protein>
    <submittedName>
        <fullName evidence="10">Na(+)/H(+) antiporter</fullName>
    </submittedName>
</protein>
<evidence type="ECO:0000259" key="9">
    <source>
        <dbReference type="Pfam" id="PF00999"/>
    </source>
</evidence>
<dbReference type="RefSeq" id="WP_161967970.1">
    <property type="nucleotide sequence ID" value="NZ_NIDE01000017.1"/>
</dbReference>
<feature type="transmembrane region" description="Helical" evidence="8">
    <location>
        <begin position="425"/>
        <end position="444"/>
    </location>
</feature>
<feature type="transmembrane region" description="Helical" evidence="8">
    <location>
        <begin position="61"/>
        <end position="83"/>
    </location>
</feature>
<sequence length="498" mass="53223">MLPFATVDPTVSADAVRALTKLHVEDLILPVLIQLGAIIFVARVFGALFRWLGQPGVVGEVVGGILMGPSLFGWLFPDLFAFVFRPDLPGVPDALTRAAFPKVFDVLAQIGLILLLFQIGLEFDFGHLKVKGRAAVLICVIGTAFPFALGVGLAPLVQGSLEPHPEKGPVPLFGLTLFLGTAMCITALPTLGRMMIEMGINRTRMATVVVTAAAVGDAIGWILLATVAALSASAYHPTETAKMVGLTVAFAAFMYLVVRPVLGRYFRKTLLKNQGQLSMNALAVLLVALLVCSIATNKIGIFAIFGAFLLGALLSDEPAFRAAVTVRLRDFVNAFFLPIFFTNTGLRTDINSLPGGTMWVVCGAVVAAAVVGKLGGCAVAARLTGSSWRESLLIGAMMNTRGLMELIVINVGYDLGVIPRSLFCMLVLMAVITTMMTTPIVLWLRRGTELEEPIARSGFLGGPLPPQAAETRDRVDEECPTGGEPDERVTKRIARDRF</sequence>
<feature type="transmembrane region" description="Helical" evidence="8">
    <location>
        <begin position="169"/>
        <end position="188"/>
    </location>
</feature>
<dbReference type="GO" id="GO:0016020">
    <property type="term" value="C:membrane"/>
    <property type="evidence" value="ECO:0007669"/>
    <property type="project" value="UniProtKB-SubCell"/>
</dbReference>
<keyword evidence="11" id="KW-1185">Reference proteome</keyword>
<accession>A0A225D950</accession>
<evidence type="ECO:0000313" key="10">
    <source>
        <dbReference type="EMBL" id="OWK36174.1"/>
    </source>
</evidence>
<dbReference type="OrthoDB" id="9793589at2"/>
<keyword evidence="2" id="KW-0813">Transport</keyword>
<dbReference type="AlphaFoldDB" id="A0A225D950"/>
<dbReference type="GO" id="GO:1902600">
    <property type="term" value="P:proton transmembrane transport"/>
    <property type="evidence" value="ECO:0007669"/>
    <property type="project" value="InterPro"/>
</dbReference>
<feature type="transmembrane region" description="Helical" evidence="8">
    <location>
        <begin position="358"/>
        <end position="380"/>
    </location>
</feature>
<evidence type="ECO:0000256" key="5">
    <source>
        <dbReference type="ARBA" id="ARBA00023065"/>
    </source>
</evidence>
<evidence type="ECO:0000256" key="8">
    <source>
        <dbReference type="SAM" id="Phobius"/>
    </source>
</evidence>
<name>A0A225D950_9BACT</name>
<comment type="caution">
    <text evidence="10">The sequence shown here is derived from an EMBL/GenBank/DDBJ whole genome shotgun (WGS) entry which is preliminary data.</text>
</comment>
<dbReference type="InterPro" id="IPR038770">
    <property type="entry name" value="Na+/solute_symporter_sf"/>
</dbReference>
<keyword evidence="4 8" id="KW-1133">Transmembrane helix</keyword>
<keyword evidence="3 8" id="KW-0812">Transmembrane</keyword>
<evidence type="ECO:0000313" key="11">
    <source>
        <dbReference type="Proteomes" id="UP000214646"/>
    </source>
</evidence>
<gene>
    <name evidence="10" type="ORF">FRUB_08737</name>
</gene>
<dbReference type="GO" id="GO:0015297">
    <property type="term" value="F:antiporter activity"/>
    <property type="evidence" value="ECO:0007669"/>
    <property type="project" value="InterPro"/>
</dbReference>
<feature type="transmembrane region" description="Helical" evidence="8">
    <location>
        <begin position="135"/>
        <end position="157"/>
    </location>
</feature>
<feature type="transmembrane region" description="Helical" evidence="8">
    <location>
        <begin position="243"/>
        <end position="262"/>
    </location>
</feature>
<dbReference type="InterPro" id="IPR050794">
    <property type="entry name" value="CPA2_transporter"/>
</dbReference>
<feature type="region of interest" description="Disordered" evidence="7">
    <location>
        <begin position="460"/>
        <end position="498"/>
    </location>
</feature>
<evidence type="ECO:0000256" key="6">
    <source>
        <dbReference type="ARBA" id="ARBA00023136"/>
    </source>
</evidence>
<keyword evidence="5" id="KW-0406">Ion transport</keyword>
<evidence type="ECO:0000256" key="3">
    <source>
        <dbReference type="ARBA" id="ARBA00022692"/>
    </source>
</evidence>
<feature type="transmembrane region" description="Helical" evidence="8">
    <location>
        <begin position="103"/>
        <end position="123"/>
    </location>
</feature>
<proteinExistence type="predicted"/>
<keyword evidence="6 8" id="KW-0472">Membrane</keyword>
<reference evidence="11" key="1">
    <citation type="submission" date="2017-06" db="EMBL/GenBank/DDBJ databases">
        <title>Genome analysis of Fimbriiglobus ruber SP5, the first member of the order Planctomycetales with confirmed chitinolytic capability.</title>
        <authorList>
            <person name="Ravin N.V."/>
            <person name="Rakitin A.L."/>
            <person name="Ivanova A.A."/>
            <person name="Beletsky A.V."/>
            <person name="Kulichevskaya I.S."/>
            <person name="Mardanov A.V."/>
            <person name="Dedysh S.N."/>
        </authorList>
    </citation>
    <scope>NUCLEOTIDE SEQUENCE [LARGE SCALE GENOMIC DNA]</scope>
    <source>
        <strain evidence="11">SP5</strain>
    </source>
</reference>
<evidence type="ECO:0000256" key="2">
    <source>
        <dbReference type="ARBA" id="ARBA00022448"/>
    </source>
</evidence>
<comment type="subcellular location">
    <subcellularLocation>
        <location evidence="1">Membrane</location>
        <topology evidence="1">Multi-pass membrane protein</topology>
    </subcellularLocation>
</comment>
<dbReference type="EMBL" id="NIDE01000017">
    <property type="protein sequence ID" value="OWK36174.1"/>
    <property type="molecule type" value="Genomic_DNA"/>
</dbReference>
<dbReference type="Pfam" id="PF00999">
    <property type="entry name" value="Na_H_Exchanger"/>
    <property type="match status" value="1"/>
</dbReference>
<feature type="transmembrane region" description="Helical" evidence="8">
    <location>
        <begin position="208"/>
        <end position="231"/>
    </location>
</feature>
<evidence type="ECO:0000256" key="7">
    <source>
        <dbReference type="SAM" id="MobiDB-lite"/>
    </source>
</evidence>
<feature type="domain" description="Cation/H+ exchanger transmembrane" evidence="9">
    <location>
        <begin position="40"/>
        <end position="442"/>
    </location>
</feature>
<dbReference type="Proteomes" id="UP000214646">
    <property type="component" value="Unassembled WGS sequence"/>
</dbReference>
<feature type="transmembrane region" description="Helical" evidence="8">
    <location>
        <begin position="282"/>
        <end position="310"/>
    </location>
</feature>
<dbReference type="PANTHER" id="PTHR32468:SF0">
    <property type="entry name" value="K(+)_H(+) ANTIPORTER 1"/>
    <property type="match status" value="1"/>
</dbReference>
<dbReference type="PANTHER" id="PTHR32468">
    <property type="entry name" value="CATION/H + ANTIPORTER"/>
    <property type="match status" value="1"/>
</dbReference>
<dbReference type="InterPro" id="IPR006153">
    <property type="entry name" value="Cation/H_exchanger_TM"/>
</dbReference>